<dbReference type="PANTHER" id="PTHR47968:SF75">
    <property type="entry name" value="CENTROMERE-ASSOCIATED PROTEIN E"/>
    <property type="match status" value="1"/>
</dbReference>
<dbReference type="InterPro" id="IPR001752">
    <property type="entry name" value="Kinesin_motor_dom"/>
</dbReference>
<dbReference type="PANTHER" id="PTHR47968">
    <property type="entry name" value="CENTROMERE PROTEIN E"/>
    <property type="match status" value="1"/>
</dbReference>
<evidence type="ECO:0000256" key="6">
    <source>
        <dbReference type="SAM" id="MobiDB-lite"/>
    </source>
</evidence>
<keyword evidence="2 5" id="KW-0175">Coiled coil</keyword>
<dbReference type="CDD" id="cd01374">
    <property type="entry name" value="KISc_CENP_E"/>
    <property type="match status" value="1"/>
</dbReference>
<feature type="coiled-coil region" evidence="5">
    <location>
        <begin position="365"/>
        <end position="423"/>
    </location>
</feature>
<proteinExistence type="inferred from homology"/>
<evidence type="ECO:0000256" key="2">
    <source>
        <dbReference type="ARBA" id="ARBA00023054"/>
    </source>
</evidence>
<dbReference type="GO" id="GO:0003777">
    <property type="term" value="F:microtubule motor activity"/>
    <property type="evidence" value="ECO:0007669"/>
    <property type="project" value="InterPro"/>
</dbReference>
<dbReference type="Proteomes" id="UP000001396">
    <property type="component" value="Unassembled WGS sequence"/>
</dbReference>
<evidence type="ECO:0000256" key="1">
    <source>
        <dbReference type="ARBA" id="ARBA00022448"/>
    </source>
</evidence>
<organism evidence="8 9">
    <name type="scientific">Heterostelium pallidum (strain ATCC 26659 / Pp 5 / PN500)</name>
    <name type="common">Cellular slime mold</name>
    <name type="synonym">Polysphondylium pallidum</name>
    <dbReference type="NCBI Taxonomy" id="670386"/>
    <lineage>
        <taxon>Eukaryota</taxon>
        <taxon>Amoebozoa</taxon>
        <taxon>Evosea</taxon>
        <taxon>Eumycetozoa</taxon>
        <taxon>Dictyostelia</taxon>
        <taxon>Acytosteliales</taxon>
        <taxon>Acytosteliaceae</taxon>
        <taxon>Heterostelium</taxon>
    </lineage>
</organism>
<dbReference type="InParanoid" id="D3AZ82"/>
<dbReference type="RefSeq" id="XP_020437573.1">
    <property type="nucleotide sequence ID" value="XM_020572430.1"/>
</dbReference>
<feature type="compositionally biased region" description="Low complexity" evidence="6">
    <location>
        <begin position="499"/>
        <end position="520"/>
    </location>
</feature>
<evidence type="ECO:0000256" key="4">
    <source>
        <dbReference type="PROSITE-ProRule" id="PRU00283"/>
    </source>
</evidence>
<reference evidence="8 9" key="1">
    <citation type="journal article" date="2011" name="Genome Res.">
        <title>Phylogeny-wide analysis of social amoeba genomes highlights ancient origins for complex intercellular communication.</title>
        <authorList>
            <person name="Heidel A.J."/>
            <person name="Lawal H.M."/>
            <person name="Felder M."/>
            <person name="Schilde C."/>
            <person name="Helps N.R."/>
            <person name="Tunggal B."/>
            <person name="Rivero F."/>
            <person name="John U."/>
            <person name="Schleicher M."/>
            <person name="Eichinger L."/>
            <person name="Platzer M."/>
            <person name="Noegel A.A."/>
            <person name="Schaap P."/>
            <person name="Gloeckner G."/>
        </authorList>
    </citation>
    <scope>NUCLEOTIDE SEQUENCE [LARGE SCALE GENOMIC DNA]</scope>
    <source>
        <strain evidence="9">ATCC 26659 / Pp 5 / PN500</strain>
    </source>
</reference>
<dbReference type="AlphaFoldDB" id="D3AZ82"/>
<dbReference type="PRINTS" id="PR00380">
    <property type="entry name" value="KINESINHEAVY"/>
</dbReference>
<feature type="binding site" evidence="4">
    <location>
        <begin position="117"/>
        <end position="124"/>
    </location>
    <ligand>
        <name>ATP</name>
        <dbReference type="ChEBI" id="CHEBI:30616"/>
    </ligand>
</feature>
<dbReference type="SMART" id="SM00129">
    <property type="entry name" value="KISc"/>
    <property type="match status" value="1"/>
</dbReference>
<dbReference type="InterPro" id="IPR036961">
    <property type="entry name" value="Kinesin_motor_dom_sf"/>
</dbReference>
<comment type="caution">
    <text evidence="8">The sequence shown here is derived from an EMBL/GenBank/DDBJ whole genome shotgun (WGS) entry which is preliminary data.</text>
</comment>
<keyword evidence="4" id="KW-0547">Nucleotide-binding</keyword>
<gene>
    <name evidence="8" type="primary">kif11</name>
    <name evidence="8" type="ORF">PPL_01422</name>
</gene>
<dbReference type="GO" id="GO:0008017">
    <property type="term" value="F:microtubule binding"/>
    <property type="evidence" value="ECO:0007669"/>
    <property type="project" value="InterPro"/>
</dbReference>
<keyword evidence="9" id="KW-1185">Reference proteome</keyword>
<dbReference type="FunFam" id="3.40.850.10:FF:000177">
    <property type="entry name" value="Kinesin-like protein"/>
    <property type="match status" value="1"/>
</dbReference>
<evidence type="ECO:0000313" key="9">
    <source>
        <dbReference type="Proteomes" id="UP000001396"/>
    </source>
</evidence>
<feature type="domain" description="Kinesin motor" evidence="7">
    <location>
        <begin position="4"/>
        <end position="356"/>
    </location>
</feature>
<dbReference type="GO" id="GO:0007018">
    <property type="term" value="P:microtubule-based movement"/>
    <property type="evidence" value="ECO:0007669"/>
    <property type="project" value="InterPro"/>
</dbReference>
<dbReference type="GeneID" id="31356950"/>
<keyword evidence="1" id="KW-0813">Transport</keyword>
<comment type="similarity">
    <text evidence="4">Belongs to the TRAFAC class myosin-kinesin ATPase superfamily. Kinesin family.</text>
</comment>
<name>D3AZ82_HETP5</name>
<protein>
    <submittedName>
        <fullName evidence="8">Kinesin family member 11</fullName>
    </submittedName>
</protein>
<dbReference type="OMA" id="NNFEESH"/>
<feature type="compositionally biased region" description="Low complexity" evidence="6">
    <location>
        <begin position="452"/>
        <end position="470"/>
    </location>
</feature>
<feature type="region of interest" description="Disordered" evidence="6">
    <location>
        <begin position="441"/>
        <end position="471"/>
    </location>
</feature>
<dbReference type="PROSITE" id="PS50067">
    <property type="entry name" value="KINESIN_MOTOR_2"/>
    <property type="match status" value="1"/>
</dbReference>
<dbReference type="InterPro" id="IPR027640">
    <property type="entry name" value="Kinesin-like_fam"/>
</dbReference>
<dbReference type="InterPro" id="IPR027417">
    <property type="entry name" value="P-loop_NTPase"/>
</dbReference>
<dbReference type="FunCoup" id="D3AZ82">
    <property type="interactions" value="21"/>
</dbReference>
<keyword evidence="3 4" id="KW-0505">Motor protein</keyword>
<dbReference type="Pfam" id="PF00225">
    <property type="entry name" value="Kinesin"/>
    <property type="match status" value="1"/>
</dbReference>
<evidence type="ECO:0000256" key="3">
    <source>
        <dbReference type="ARBA" id="ARBA00023175"/>
    </source>
</evidence>
<dbReference type="Gene3D" id="3.40.850.10">
    <property type="entry name" value="Kinesin motor domain"/>
    <property type="match status" value="1"/>
</dbReference>
<keyword evidence="4" id="KW-0067">ATP-binding</keyword>
<evidence type="ECO:0000313" key="8">
    <source>
        <dbReference type="EMBL" id="EFA85465.1"/>
    </source>
</evidence>
<evidence type="ECO:0000256" key="5">
    <source>
        <dbReference type="SAM" id="Coils"/>
    </source>
</evidence>
<sequence>MNENISVVVRARPFNDNEVKSGFYECWQLNEGTNTITSLAPKSSTTTTTTTTSSAVKTPSKSSPTTTGTGAKFIQNSYIYDHLFPPNVDNAQVYDTVAKQIIWSTMEGYNGTIFAYGQTASGKTFTMKGSNKRNPGIIPLAIQDVFSFIQETQDREFLLRVSYMEIYNEVINDLMAPESLNLKIHEKPNGDIYVGNLKEEIVLSPEHVLNLIAAGESVRHVGSTNFNDQSSRSHTIFRLVVESKERAVDGSSVRVSYLNLIDLAGSEKASEGVHAMRNKEGAFINKSLLTLGSVISKLSEKAAGHINYRDSKLTRILQNSLSGNSRIAIVCTITLASNNFDETHSTLKFASRAKKITNNAKVNEVIDDKALIKQYRNEIAELKTKLEEQLKKERDLDSNNAPAEELKKKLLESEKHRNLLESKIQHLTKLILVSGSIQKAKRSDSVDTSDGSITPPTTSSEPPSLKSSVSLENQELLNRISKLELELREKDKQLEEYKNSNSNNSNSSNNNNNNNNSNNKISELESKLKEKEENIVSLEFRMKGYMDKFKSLISQNEVLKQQLAQTQKELDTYRLEEAAVDDDEMY</sequence>
<dbReference type="STRING" id="670386.D3AZ82"/>
<feature type="region of interest" description="Disordered" evidence="6">
    <location>
        <begin position="495"/>
        <end position="520"/>
    </location>
</feature>
<accession>D3AZ82</accession>
<feature type="region of interest" description="Disordered" evidence="6">
    <location>
        <begin position="38"/>
        <end position="68"/>
    </location>
</feature>
<evidence type="ECO:0000259" key="7">
    <source>
        <dbReference type="PROSITE" id="PS50067"/>
    </source>
</evidence>
<dbReference type="SUPFAM" id="SSF52540">
    <property type="entry name" value="P-loop containing nucleoside triphosphate hydrolases"/>
    <property type="match status" value="1"/>
</dbReference>
<dbReference type="GO" id="GO:0005524">
    <property type="term" value="F:ATP binding"/>
    <property type="evidence" value="ECO:0007669"/>
    <property type="project" value="UniProtKB-UniRule"/>
</dbReference>
<dbReference type="EMBL" id="ADBJ01000007">
    <property type="protein sequence ID" value="EFA85465.1"/>
    <property type="molecule type" value="Genomic_DNA"/>
</dbReference>